<dbReference type="InterPro" id="IPR019533">
    <property type="entry name" value="Peptidase_S26"/>
</dbReference>
<accession>A0A6N9Q428</accession>
<dbReference type="Pfam" id="PF10502">
    <property type="entry name" value="Peptidase_S26"/>
    <property type="match status" value="1"/>
</dbReference>
<name>A0A6N9Q428_9BACL</name>
<evidence type="ECO:0000256" key="1">
    <source>
        <dbReference type="ARBA" id="ARBA00000677"/>
    </source>
</evidence>
<dbReference type="GO" id="GO:0006465">
    <property type="term" value="P:signal peptide processing"/>
    <property type="evidence" value="ECO:0007669"/>
    <property type="project" value="InterPro"/>
</dbReference>
<feature type="active site" evidence="6">
    <location>
        <position position="53"/>
    </location>
</feature>
<dbReference type="PROSITE" id="PS00761">
    <property type="entry name" value="SPASE_I_3"/>
    <property type="match status" value="1"/>
</dbReference>
<keyword evidence="5 7" id="KW-0378">Hydrolase</keyword>
<dbReference type="PROSITE" id="PS00760">
    <property type="entry name" value="SPASE_I_2"/>
    <property type="match status" value="1"/>
</dbReference>
<keyword evidence="7" id="KW-0812">Transmembrane</keyword>
<feature type="domain" description="Peptidase S26" evidence="8">
    <location>
        <begin position="23"/>
        <end position="185"/>
    </location>
</feature>
<dbReference type="EC" id="3.4.21.89" evidence="4 7"/>
<reference evidence="9 10" key="1">
    <citation type="submission" date="2019-01" db="EMBL/GenBank/DDBJ databases">
        <title>Chengkuizengella sp. nov., isolated from deep-sea sediment of East Pacific Ocean.</title>
        <authorList>
            <person name="Yang J."/>
            <person name="Lai Q."/>
            <person name="Shao Z."/>
        </authorList>
    </citation>
    <scope>NUCLEOTIDE SEQUENCE [LARGE SCALE GENOMIC DNA]</scope>
    <source>
        <strain evidence="9 10">YPA3-1-1</strain>
    </source>
</reference>
<dbReference type="Gene3D" id="2.10.109.10">
    <property type="entry name" value="Umud Fragment, subunit A"/>
    <property type="match status" value="1"/>
</dbReference>
<keyword evidence="10" id="KW-1185">Reference proteome</keyword>
<evidence type="ECO:0000313" key="9">
    <source>
        <dbReference type="EMBL" id="NBI29562.1"/>
    </source>
</evidence>
<dbReference type="PANTHER" id="PTHR43390:SF1">
    <property type="entry name" value="CHLOROPLAST PROCESSING PEPTIDASE"/>
    <property type="match status" value="1"/>
</dbReference>
<evidence type="ECO:0000256" key="4">
    <source>
        <dbReference type="ARBA" id="ARBA00013208"/>
    </source>
</evidence>
<dbReference type="NCBIfam" id="TIGR02227">
    <property type="entry name" value="sigpep_I_bact"/>
    <property type="match status" value="1"/>
</dbReference>
<keyword evidence="7" id="KW-0645">Protease</keyword>
<comment type="similarity">
    <text evidence="3 7">Belongs to the peptidase S26 family.</text>
</comment>
<organism evidence="9 10">
    <name type="scientific">Chengkuizengella marina</name>
    <dbReference type="NCBI Taxonomy" id="2507566"/>
    <lineage>
        <taxon>Bacteria</taxon>
        <taxon>Bacillati</taxon>
        <taxon>Bacillota</taxon>
        <taxon>Bacilli</taxon>
        <taxon>Bacillales</taxon>
        <taxon>Paenibacillaceae</taxon>
        <taxon>Chengkuizengella</taxon>
    </lineage>
</organism>
<dbReference type="OrthoDB" id="9802919at2"/>
<dbReference type="GO" id="GO:0009003">
    <property type="term" value="F:signal peptidase activity"/>
    <property type="evidence" value="ECO:0007669"/>
    <property type="project" value="UniProtKB-EC"/>
</dbReference>
<sequence length="201" mass="22827">MDMEEKIDNEKTKQASSFMNTSWEWVKSILIAVALVVIIRSFLFTPTVVSGQSMEPSFFNNDKLIVNKILYTIREPERGEVVIFKANQEQDFIKRVIALPGETVEVKGDEVFVNGERLDEPYIKEEIEKAKQNGGSYNNLNFPEAIVPEGTVFVMGDNRPNSQDSRRIGFISYEQVIGRADLVIWPLQDLGIVSHEVGELQ</sequence>
<comment type="subcellular location">
    <subcellularLocation>
        <location evidence="2">Cell membrane</location>
        <topology evidence="2">Single-pass type II membrane protein</topology>
    </subcellularLocation>
    <subcellularLocation>
        <location evidence="7">Membrane</location>
        <topology evidence="7">Single-pass type II membrane protein</topology>
    </subcellularLocation>
</comment>
<evidence type="ECO:0000259" key="8">
    <source>
        <dbReference type="Pfam" id="PF10502"/>
    </source>
</evidence>
<dbReference type="CDD" id="cd06530">
    <property type="entry name" value="S26_SPase_I"/>
    <property type="match status" value="1"/>
</dbReference>
<dbReference type="PRINTS" id="PR00727">
    <property type="entry name" value="LEADERPTASE"/>
</dbReference>
<feature type="active site" evidence="6">
    <location>
        <position position="94"/>
    </location>
</feature>
<evidence type="ECO:0000256" key="2">
    <source>
        <dbReference type="ARBA" id="ARBA00004401"/>
    </source>
</evidence>
<dbReference type="RefSeq" id="WP_160646372.1">
    <property type="nucleotide sequence ID" value="NZ_SIJB01000026.1"/>
</dbReference>
<evidence type="ECO:0000313" key="10">
    <source>
        <dbReference type="Proteomes" id="UP000448943"/>
    </source>
</evidence>
<protein>
    <recommendedName>
        <fullName evidence="4 7">Signal peptidase I</fullName>
        <ecNumber evidence="4 7">3.4.21.89</ecNumber>
    </recommendedName>
</protein>
<dbReference type="EMBL" id="SIJB01000026">
    <property type="protein sequence ID" value="NBI29562.1"/>
    <property type="molecule type" value="Genomic_DNA"/>
</dbReference>
<dbReference type="InterPro" id="IPR000223">
    <property type="entry name" value="Pept_S26A_signal_pept_1"/>
</dbReference>
<dbReference type="PANTHER" id="PTHR43390">
    <property type="entry name" value="SIGNAL PEPTIDASE I"/>
    <property type="match status" value="1"/>
</dbReference>
<evidence type="ECO:0000256" key="3">
    <source>
        <dbReference type="ARBA" id="ARBA00009370"/>
    </source>
</evidence>
<proteinExistence type="inferred from homology"/>
<dbReference type="GO" id="GO:0004252">
    <property type="term" value="F:serine-type endopeptidase activity"/>
    <property type="evidence" value="ECO:0007669"/>
    <property type="project" value="InterPro"/>
</dbReference>
<keyword evidence="7" id="KW-0472">Membrane</keyword>
<dbReference type="AlphaFoldDB" id="A0A6N9Q428"/>
<gene>
    <name evidence="9" type="primary">lepB</name>
    <name evidence="9" type="ORF">ERL59_11395</name>
</gene>
<evidence type="ECO:0000256" key="7">
    <source>
        <dbReference type="RuleBase" id="RU362042"/>
    </source>
</evidence>
<dbReference type="InterPro" id="IPR019757">
    <property type="entry name" value="Pept_S26A_signal_pept_1_Lys-AS"/>
</dbReference>
<dbReference type="InterPro" id="IPR019758">
    <property type="entry name" value="Pept_S26A_signal_pept_1_CS"/>
</dbReference>
<dbReference type="GO" id="GO:0005886">
    <property type="term" value="C:plasma membrane"/>
    <property type="evidence" value="ECO:0007669"/>
    <property type="project" value="UniProtKB-SubCell"/>
</dbReference>
<dbReference type="SUPFAM" id="SSF51306">
    <property type="entry name" value="LexA/Signal peptidase"/>
    <property type="match status" value="1"/>
</dbReference>
<dbReference type="Proteomes" id="UP000448943">
    <property type="component" value="Unassembled WGS sequence"/>
</dbReference>
<evidence type="ECO:0000256" key="5">
    <source>
        <dbReference type="ARBA" id="ARBA00022801"/>
    </source>
</evidence>
<comment type="caution">
    <text evidence="9">The sequence shown here is derived from an EMBL/GenBank/DDBJ whole genome shotgun (WGS) entry which is preliminary data.</text>
</comment>
<keyword evidence="7" id="KW-1133">Transmembrane helix</keyword>
<evidence type="ECO:0000256" key="6">
    <source>
        <dbReference type="PIRSR" id="PIRSR600223-1"/>
    </source>
</evidence>
<feature type="transmembrane region" description="Helical" evidence="7">
    <location>
        <begin position="25"/>
        <end position="44"/>
    </location>
</feature>
<comment type="catalytic activity">
    <reaction evidence="1 7">
        <text>Cleavage of hydrophobic, N-terminal signal or leader sequences from secreted and periplasmic proteins.</text>
        <dbReference type="EC" id="3.4.21.89"/>
    </reaction>
</comment>
<dbReference type="InterPro" id="IPR036286">
    <property type="entry name" value="LexA/Signal_pep-like_sf"/>
</dbReference>